<dbReference type="InterPro" id="IPR029063">
    <property type="entry name" value="SAM-dependent_MTases_sf"/>
</dbReference>
<evidence type="ECO:0000259" key="3">
    <source>
        <dbReference type="Pfam" id="PF10017"/>
    </source>
</evidence>
<dbReference type="PIRSF" id="PIRSF018005">
    <property type="entry name" value="UCP018005"/>
    <property type="match status" value="1"/>
</dbReference>
<evidence type="ECO:0000256" key="2">
    <source>
        <dbReference type="ARBA" id="ARBA00022679"/>
    </source>
</evidence>
<keyword evidence="1 4" id="KW-0489">Methyltransferase</keyword>
<feature type="domain" description="Histidine-specific methyltransferase SAM-dependent" evidence="3">
    <location>
        <begin position="16"/>
        <end position="317"/>
    </location>
</feature>
<keyword evidence="5" id="KW-1185">Reference proteome</keyword>
<gene>
    <name evidence="4" type="ORF">HNQ61_002684</name>
</gene>
<dbReference type="PANTHER" id="PTHR43397">
    <property type="entry name" value="ERGOTHIONEINE BIOSYNTHESIS PROTEIN 1"/>
    <property type="match status" value="1"/>
</dbReference>
<dbReference type="InterPro" id="IPR019257">
    <property type="entry name" value="MeTrfase_dom"/>
</dbReference>
<dbReference type="EMBL" id="JACHIA010000006">
    <property type="protein sequence ID" value="MBB6071062.1"/>
    <property type="molecule type" value="Genomic_DNA"/>
</dbReference>
<dbReference type="RefSeq" id="WP_170033572.1">
    <property type="nucleotide sequence ID" value="NZ_JABDTL010000001.1"/>
</dbReference>
<dbReference type="EC" id="2.1.1.44" evidence="4"/>
<organism evidence="4 5">
    <name type="scientific">Longimicrobium terrae</name>
    <dbReference type="NCBI Taxonomy" id="1639882"/>
    <lineage>
        <taxon>Bacteria</taxon>
        <taxon>Pseudomonadati</taxon>
        <taxon>Gemmatimonadota</taxon>
        <taxon>Longimicrobiia</taxon>
        <taxon>Longimicrobiales</taxon>
        <taxon>Longimicrobiaceae</taxon>
        <taxon>Longimicrobium</taxon>
    </lineage>
</organism>
<evidence type="ECO:0000313" key="4">
    <source>
        <dbReference type="EMBL" id="MBB6071062.1"/>
    </source>
</evidence>
<name>A0A841GZ75_9BACT</name>
<accession>A0A841GZ75</accession>
<dbReference type="SUPFAM" id="SSF53335">
    <property type="entry name" value="S-adenosyl-L-methionine-dependent methyltransferases"/>
    <property type="match status" value="1"/>
</dbReference>
<evidence type="ECO:0000256" key="1">
    <source>
        <dbReference type="ARBA" id="ARBA00022603"/>
    </source>
</evidence>
<dbReference type="GO" id="GO:0032259">
    <property type="term" value="P:methylation"/>
    <property type="evidence" value="ECO:0007669"/>
    <property type="project" value="UniProtKB-KW"/>
</dbReference>
<dbReference type="PANTHER" id="PTHR43397:SF1">
    <property type="entry name" value="ERGOTHIONEINE BIOSYNTHESIS PROTEIN 1"/>
    <property type="match status" value="1"/>
</dbReference>
<evidence type="ECO:0000313" key="5">
    <source>
        <dbReference type="Proteomes" id="UP000582837"/>
    </source>
</evidence>
<dbReference type="Gene3D" id="3.40.50.150">
    <property type="entry name" value="Vaccinia Virus protein VP39"/>
    <property type="match status" value="1"/>
</dbReference>
<keyword evidence="2 4" id="KW-0808">Transferase</keyword>
<dbReference type="NCBIfam" id="TIGR03438">
    <property type="entry name" value="egtD_ergothio"/>
    <property type="match status" value="1"/>
</dbReference>
<dbReference type="InterPro" id="IPR051128">
    <property type="entry name" value="EgtD_Methyltrsf_superfamily"/>
</dbReference>
<dbReference type="Pfam" id="PF10017">
    <property type="entry name" value="Methyltransf_33"/>
    <property type="match status" value="1"/>
</dbReference>
<dbReference type="Proteomes" id="UP000582837">
    <property type="component" value="Unassembled WGS sequence"/>
</dbReference>
<comment type="caution">
    <text evidence="4">The sequence shown here is derived from an EMBL/GenBank/DDBJ whole genome shotgun (WGS) entry which is preliminary data.</text>
</comment>
<protein>
    <submittedName>
        <fullName evidence="4">L-histidine N-alpha-methyltransferase</fullName>
        <ecNumber evidence="4">2.1.1.44</ecNumber>
    </submittedName>
</protein>
<reference evidence="4 5" key="1">
    <citation type="submission" date="2020-08" db="EMBL/GenBank/DDBJ databases">
        <title>Genomic Encyclopedia of Type Strains, Phase IV (KMG-IV): sequencing the most valuable type-strain genomes for metagenomic binning, comparative biology and taxonomic classification.</title>
        <authorList>
            <person name="Goeker M."/>
        </authorList>
    </citation>
    <scope>NUCLEOTIDE SEQUENCE [LARGE SCALE GENOMIC DNA]</scope>
    <source>
        <strain evidence="4 5">DSM 29007</strain>
    </source>
</reference>
<proteinExistence type="predicted"/>
<dbReference type="InterPro" id="IPR035094">
    <property type="entry name" value="EgtD"/>
</dbReference>
<sequence length="320" mass="34764">MTDAQTVTVAADPAAAREVADGLRRPQPELPPKFFYDERGSRLFEDITRLPEYYLTRTERSLLQRWMAAWVRPLAPRAMVELGAGSAEKTTLVLDAIAAASESAVYVPVDVSGDFLDETAARIGAAYPSIDVVPVVADFTEAFDLPDGVQGPVLHAFLGSTIGNFAPDDAVQLLTRVRARMAPGDRFLMGVDQRKNPERIEAAYNDAAGVTAEFNLNMLRVVNTLAGTDFVVDGWEHRAFYNGVDHRIEMHLVSRAEQTVRVPGAGAFTFAAGQTIRTEISAKHDRGSVEAMFAAAGLRTEHWVTDADGLYALVLASPAD</sequence>
<dbReference type="InterPro" id="IPR017804">
    <property type="entry name" value="MeTrfase_EgtD-like"/>
</dbReference>
<dbReference type="AlphaFoldDB" id="A0A841GZ75"/>
<dbReference type="GO" id="GO:0052706">
    <property type="term" value="F:L-histidine N(alpha)-methyltransferase activity"/>
    <property type="evidence" value="ECO:0007669"/>
    <property type="project" value="UniProtKB-EC"/>
</dbReference>